<dbReference type="GO" id="GO:0051082">
    <property type="term" value="F:unfolded protein binding"/>
    <property type="evidence" value="ECO:0007669"/>
    <property type="project" value="InterPro"/>
</dbReference>
<gene>
    <name evidence="7" type="ORF">S03H2_63532</name>
</gene>
<keyword evidence="2" id="KW-0677">Repeat</keyword>
<dbReference type="EMBL" id="BARU01041178">
    <property type="protein sequence ID" value="GAH85666.1"/>
    <property type="molecule type" value="Genomic_DNA"/>
</dbReference>
<dbReference type="SUPFAM" id="SSF49493">
    <property type="entry name" value="HSP40/DnaJ peptide-binding domain"/>
    <property type="match status" value="2"/>
</dbReference>
<reference evidence="7" key="1">
    <citation type="journal article" date="2014" name="Front. Microbiol.">
        <title>High frequency of phylogenetically diverse reductive dehalogenase-homologous genes in deep subseafloor sedimentary metagenomes.</title>
        <authorList>
            <person name="Kawai M."/>
            <person name="Futagami T."/>
            <person name="Toyoda A."/>
            <person name="Takaki Y."/>
            <person name="Nishi S."/>
            <person name="Hori S."/>
            <person name="Arai W."/>
            <person name="Tsubouchi T."/>
            <person name="Morono Y."/>
            <person name="Uchiyama I."/>
            <person name="Ito T."/>
            <person name="Fujiyama A."/>
            <person name="Inagaki F."/>
            <person name="Takami H."/>
        </authorList>
    </citation>
    <scope>NUCLEOTIDE SEQUENCE</scope>
    <source>
        <strain evidence="7">Expedition CK06-06</strain>
    </source>
</reference>
<dbReference type="CDD" id="cd10747">
    <property type="entry name" value="DnaJ_C"/>
    <property type="match status" value="1"/>
</dbReference>
<dbReference type="InterPro" id="IPR002939">
    <property type="entry name" value="DnaJ_C"/>
</dbReference>
<feature type="domain" description="Chaperone DnaJ C-terminal" evidence="6">
    <location>
        <begin position="1"/>
        <end position="111"/>
    </location>
</feature>
<proteinExistence type="predicted"/>
<keyword evidence="1" id="KW-0479">Metal-binding</keyword>
<keyword evidence="5" id="KW-0143">Chaperone</keyword>
<protein>
    <recommendedName>
        <fullName evidence="6">Chaperone DnaJ C-terminal domain-containing protein</fullName>
    </recommendedName>
</protein>
<evidence type="ECO:0000259" key="6">
    <source>
        <dbReference type="Pfam" id="PF01556"/>
    </source>
</evidence>
<dbReference type="FunFam" id="2.60.260.20:FF:000005">
    <property type="entry name" value="Chaperone protein dnaJ 1, mitochondrial"/>
    <property type="match status" value="1"/>
</dbReference>
<evidence type="ECO:0000256" key="4">
    <source>
        <dbReference type="ARBA" id="ARBA00022833"/>
    </source>
</evidence>
<organism evidence="7">
    <name type="scientific">marine sediment metagenome</name>
    <dbReference type="NCBI Taxonomy" id="412755"/>
    <lineage>
        <taxon>unclassified sequences</taxon>
        <taxon>metagenomes</taxon>
        <taxon>ecological metagenomes</taxon>
    </lineage>
</organism>
<evidence type="ECO:0000256" key="2">
    <source>
        <dbReference type="ARBA" id="ARBA00022737"/>
    </source>
</evidence>
<dbReference type="AlphaFoldDB" id="X1IT94"/>
<name>X1IT94_9ZZZZ</name>
<dbReference type="GO" id="GO:0005737">
    <property type="term" value="C:cytoplasm"/>
    <property type="evidence" value="ECO:0007669"/>
    <property type="project" value="TreeGrafter"/>
</dbReference>
<evidence type="ECO:0000256" key="1">
    <source>
        <dbReference type="ARBA" id="ARBA00022723"/>
    </source>
</evidence>
<dbReference type="PANTHER" id="PTHR43096">
    <property type="entry name" value="DNAJ HOMOLOG 1, MITOCHONDRIAL-RELATED"/>
    <property type="match status" value="1"/>
</dbReference>
<evidence type="ECO:0000256" key="3">
    <source>
        <dbReference type="ARBA" id="ARBA00022771"/>
    </source>
</evidence>
<dbReference type="Pfam" id="PF01556">
    <property type="entry name" value="DnaJ_C"/>
    <property type="match status" value="1"/>
</dbReference>
<keyword evidence="3" id="KW-0863">Zinc-finger</keyword>
<dbReference type="GO" id="GO:0042026">
    <property type="term" value="P:protein refolding"/>
    <property type="evidence" value="ECO:0007669"/>
    <property type="project" value="TreeGrafter"/>
</dbReference>
<feature type="non-terminal residue" evidence="7">
    <location>
        <position position="119"/>
    </location>
</feature>
<evidence type="ECO:0000256" key="5">
    <source>
        <dbReference type="ARBA" id="ARBA00023186"/>
    </source>
</evidence>
<evidence type="ECO:0000313" key="7">
    <source>
        <dbReference type="EMBL" id="GAH85666.1"/>
    </source>
</evidence>
<sequence>MDDGYRLRLDGEGNAGLYGGAPGDLYIDLSVKPHNLFRREGVDILYDLPINFAQAAVGNEIEVPTLDGKTSLKISPGTQSGKVFRLKGKGVLQLNGRGRGDLLVKVVVVTPKHLDGKQR</sequence>
<comment type="caution">
    <text evidence="7">The sequence shown here is derived from an EMBL/GenBank/DDBJ whole genome shotgun (WGS) entry which is preliminary data.</text>
</comment>
<dbReference type="GO" id="GO:0008270">
    <property type="term" value="F:zinc ion binding"/>
    <property type="evidence" value="ECO:0007669"/>
    <property type="project" value="UniProtKB-KW"/>
</dbReference>
<dbReference type="InterPro" id="IPR008971">
    <property type="entry name" value="HSP40/DnaJ_pept-bd"/>
</dbReference>
<keyword evidence="4" id="KW-0862">Zinc</keyword>
<dbReference type="PANTHER" id="PTHR43096:SF52">
    <property type="entry name" value="DNAJ HOMOLOG 1, MITOCHONDRIAL-RELATED"/>
    <property type="match status" value="1"/>
</dbReference>
<accession>X1IT94</accession>
<dbReference type="Gene3D" id="2.60.260.20">
    <property type="entry name" value="Urease metallochaperone UreE, N-terminal domain"/>
    <property type="match status" value="2"/>
</dbReference>